<keyword evidence="2" id="KW-1185">Reference proteome</keyword>
<evidence type="ECO:0008006" key="3">
    <source>
        <dbReference type="Google" id="ProtNLM"/>
    </source>
</evidence>
<sequence length="109" mass="12637">MKFKRYPSLARAAEALKKRGFSEQFILEDNCLILQESDREYPPAEVAIVEFHRFFPKDHNPNRISIVFALETMDKIRGLLVATYNAYGKVNLLEFMDKVKIKSRQGNAV</sequence>
<protein>
    <recommendedName>
        <fullName evidence="3">Phosphoribosylpyrophosphate synthetase</fullName>
    </recommendedName>
</protein>
<dbReference type="OrthoDB" id="8418771at2"/>
<organism evidence="1 2">
    <name type="scientific">Flavilitoribacter nigricans (strain ATCC 23147 / DSM 23189 / NBRC 102662 / NCIMB 1420 / SS-2)</name>
    <name type="common">Lewinella nigricans</name>
    <dbReference type="NCBI Taxonomy" id="1122177"/>
    <lineage>
        <taxon>Bacteria</taxon>
        <taxon>Pseudomonadati</taxon>
        <taxon>Bacteroidota</taxon>
        <taxon>Saprospiria</taxon>
        <taxon>Saprospirales</taxon>
        <taxon>Lewinellaceae</taxon>
        <taxon>Flavilitoribacter</taxon>
    </lineage>
</organism>
<evidence type="ECO:0000313" key="2">
    <source>
        <dbReference type="Proteomes" id="UP000223913"/>
    </source>
</evidence>
<dbReference type="AlphaFoldDB" id="A0A2D0NGZ7"/>
<name>A0A2D0NGZ7_FLAN2</name>
<dbReference type="EMBL" id="PDUD01000009">
    <property type="protein sequence ID" value="PHN07656.1"/>
    <property type="molecule type" value="Genomic_DNA"/>
</dbReference>
<proteinExistence type="predicted"/>
<dbReference type="Proteomes" id="UP000223913">
    <property type="component" value="Unassembled WGS sequence"/>
</dbReference>
<evidence type="ECO:0000313" key="1">
    <source>
        <dbReference type="EMBL" id="PHN07656.1"/>
    </source>
</evidence>
<comment type="caution">
    <text evidence="1">The sequence shown here is derived from an EMBL/GenBank/DDBJ whole genome shotgun (WGS) entry which is preliminary data.</text>
</comment>
<dbReference type="RefSeq" id="WP_099149104.1">
    <property type="nucleotide sequence ID" value="NZ_PDUD01000009.1"/>
</dbReference>
<accession>A0A2D0NGZ7</accession>
<gene>
    <name evidence="1" type="ORF">CRP01_06035</name>
</gene>
<reference evidence="1 2" key="1">
    <citation type="submission" date="2017-10" db="EMBL/GenBank/DDBJ databases">
        <title>The draft genome sequence of Lewinella nigricans NBRC 102662.</title>
        <authorList>
            <person name="Wang K."/>
        </authorList>
    </citation>
    <scope>NUCLEOTIDE SEQUENCE [LARGE SCALE GENOMIC DNA]</scope>
    <source>
        <strain evidence="1 2">NBRC 102662</strain>
    </source>
</reference>